<evidence type="ECO:0000256" key="7">
    <source>
        <dbReference type="ARBA" id="ARBA00022840"/>
    </source>
</evidence>
<evidence type="ECO:0000256" key="10">
    <source>
        <dbReference type="SAM" id="Coils"/>
    </source>
</evidence>
<evidence type="ECO:0000256" key="9">
    <source>
        <dbReference type="PROSITE-ProRule" id="PRU00169"/>
    </source>
</evidence>
<dbReference type="GO" id="GO:0005524">
    <property type="term" value="F:ATP binding"/>
    <property type="evidence" value="ECO:0007669"/>
    <property type="project" value="UniProtKB-KW"/>
</dbReference>
<dbReference type="NCBIfam" id="TIGR00229">
    <property type="entry name" value="sensory_box"/>
    <property type="match status" value="1"/>
</dbReference>
<dbReference type="InterPro" id="IPR001610">
    <property type="entry name" value="PAC"/>
</dbReference>
<dbReference type="SMART" id="SM00086">
    <property type="entry name" value="PAC"/>
    <property type="match status" value="1"/>
</dbReference>
<evidence type="ECO:0000313" key="18">
    <source>
        <dbReference type="Proteomes" id="UP001302494"/>
    </source>
</evidence>
<evidence type="ECO:0000256" key="1">
    <source>
        <dbReference type="ARBA" id="ARBA00000085"/>
    </source>
</evidence>
<dbReference type="Proteomes" id="UP001302494">
    <property type="component" value="Chromosome"/>
</dbReference>
<dbReference type="SMART" id="SM00388">
    <property type="entry name" value="HisKA"/>
    <property type="match status" value="1"/>
</dbReference>
<dbReference type="InterPro" id="IPR036097">
    <property type="entry name" value="HisK_dim/P_sf"/>
</dbReference>
<dbReference type="SMART" id="SM00448">
    <property type="entry name" value="REC"/>
    <property type="match status" value="1"/>
</dbReference>
<feature type="coiled-coil region" evidence="10">
    <location>
        <begin position="207"/>
        <end position="237"/>
    </location>
</feature>
<proteinExistence type="predicted"/>
<feature type="transmembrane region" description="Helical" evidence="12">
    <location>
        <begin position="54"/>
        <end position="77"/>
    </location>
</feature>
<dbReference type="SMART" id="SM00387">
    <property type="entry name" value="HATPase_c"/>
    <property type="match status" value="1"/>
</dbReference>
<dbReference type="CDD" id="cd00130">
    <property type="entry name" value="PAS"/>
    <property type="match status" value="1"/>
</dbReference>
<reference evidence="17 18" key="1">
    <citation type="submission" date="2023-01" db="EMBL/GenBank/DDBJ databases">
        <title>Cultivation and genomic characterization of new, ubiquitous marine nitrite-oxidizing bacteria from the Nitrospirales.</title>
        <authorList>
            <person name="Mueller A.J."/>
            <person name="Daebeler A."/>
            <person name="Herbold C.W."/>
            <person name="Kirkegaard R.H."/>
            <person name="Daims H."/>
        </authorList>
    </citation>
    <scope>NUCLEOTIDE SEQUENCE [LARGE SCALE GENOMIC DNA]</scope>
    <source>
        <strain evidence="17 18">DK</strain>
    </source>
</reference>
<evidence type="ECO:0000259" key="14">
    <source>
        <dbReference type="PROSITE" id="PS50110"/>
    </source>
</evidence>
<dbReference type="SUPFAM" id="SSF47384">
    <property type="entry name" value="Homodimeric domain of signal transducing histidine kinase"/>
    <property type="match status" value="1"/>
</dbReference>
<feature type="domain" description="PAS" evidence="15">
    <location>
        <begin position="259"/>
        <end position="298"/>
    </location>
</feature>
<keyword evidence="12" id="KW-1133">Transmembrane helix</keyword>
<dbReference type="InterPro" id="IPR003661">
    <property type="entry name" value="HisK_dim/P_dom"/>
</dbReference>
<evidence type="ECO:0000259" key="13">
    <source>
        <dbReference type="PROSITE" id="PS50109"/>
    </source>
</evidence>
<evidence type="ECO:0000256" key="12">
    <source>
        <dbReference type="SAM" id="Phobius"/>
    </source>
</evidence>
<feature type="transmembrane region" description="Helical" evidence="12">
    <location>
        <begin position="24"/>
        <end position="47"/>
    </location>
</feature>
<dbReference type="GO" id="GO:0006355">
    <property type="term" value="P:regulation of DNA-templated transcription"/>
    <property type="evidence" value="ECO:0007669"/>
    <property type="project" value="InterPro"/>
</dbReference>
<organism evidence="17 18">
    <name type="scientific">Candidatus Nitrospira neomarina</name>
    <dbReference type="NCBI Taxonomy" id="3020899"/>
    <lineage>
        <taxon>Bacteria</taxon>
        <taxon>Pseudomonadati</taxon>
        <taxon>Nitrospirota</taxon>
        <taxon>Nitrospiria</taxon>
        <taxon>Nitrospirales</taxon>
        <taxon>Nitrospiraceae</taxon>
        <taxon>Nitrospira</taxon>
    </lineage>
</organism>
<dbReference type="InterPro" id="IPR035965">
    <property type="entry name" value="PAS-like_dom_sf"/>
</dbReference>
<evidence type="ECO:0000259" key="15">
    <source>
        <dbReference type="PROSITE" id="PS50112"/>
    </source>
</evidence>
<dbReference type="SUPFAM" id="SSF52172">
    <property type="entry name" value="CheY-like"/>
    <property type="match status" value="1"/>
</dbReference>
<evidence type="ECO:0000256" key="11">
    <source>
        <dbReference type="SAM" id="MobiDB-lite"/>
    </source>
</evidence>
<dbReference type="Pfam" id="PF00072">
    <property type="entry name" value="Response_reg"/>
    <property type="match status" value="1"/>
</dbReference>
<feature type="transmembrane region" description="Helical" evidence="12">
    <location>
        <begin position="89"/>
        <end position="112"/>
    </location>
</feature>
<dbReference type="AlphaFoldDB" id="A0AA96GFA7"/>
<dbReference type="SMART" id="SM00091">
    <property type="entry name" value="PAS"/>
    <property type="match status" value="1"/>
</dbReference>
<feature type="domain" description="Histidine kinase" evidence="13">
    <location>
        <begin position="413"/>
        <end position="632"/>
    </location>
</feature>
<evidence type="ECO:0000256" key="8">
    <source>
        <dbReference type="ARBA" id="ARBA00023012"/>
    </source>
</evidence>
<keyword evidence="12" id="KW-0472">Membrane</keyword>
<evidence type="ECO:0000256" key="2">
    <source>
        <dbReference type="ARBA" id="ARBA00012438"/>
    </source>
</evidence>
<dbReference type="Pfam" id="PF00512">
    <property type="entry name" value="HisKA"/>
    <property type="match status" value="1"/>
</dbReference>
<dbReference type="Gene3D" id="3.40.50.2300">
    <property type="match status" value="1"/>
</dbReference>
<evidence type="ECO:0000256" key="6">
    <source>
        <dbReference type="ARBA" id="ARBA00022777"/>
    </source>
</evidence>
<feature type="domain" description="PAC" evidence="16">
    <location>
        <begin position="339"/>
        <end position="393"/>
    </location>
</feature>
<dbReference type="Gene3D" id="3.30.450.20">
    <property type="entry name" value="PAS domain"/>
    <property type="match status" value="1"/>
</dbReference>
<evidence type="ECO:0000256" key="5">
    <source>
        <dbReference type="ARBA" id="ARBA00022741"/>
    </source>
</evidence>
<dbReference type="KEGG" id="nneo:PQG83_12875"/>
<evidence type="ECO:0000259" key="16">
    <source>
        <dbReference type="PROSITE" id="PS50113"/>
    </source>
</evidence>
<dbReference type="InterPro" id="IPR004358">
    <property type="entry name" value="Sig_transdc_His_kin-like_C"/>
</dbReference>
<evidence type="ECO:0000256" key="3">
    <source>
        <dbReference type="ARBA" id="ARBA00022553"/>
    </source>
</evidence>
<dbReference type="PROSITE" id="PS50113">
    <property type="entry name" value="PAC"/>
    <property type="match status" value="1"/>
</dbReference>
<keyword evidence="8" id="KW-0902">Two-component regulatory system</keyword>
<dbReference type="RefSeq" id="WP_312741686.1">
    <property type="nucleotide sequence ID" value="NZ_CP116968.1"/>
</dbReference>
<dbReference type="InterPro" id="IPR005467">
    <property type="entry name" value="His_kinase_dom"/>
</dbReference>
<dbReference type="InterPro" id="IPR011006">
    <property type="entry name" value="CheY-like_superfamily"/>
</dbReference>
<dbReference type="Gene3D" id="3.30.565.10">
    <property type="entry name" value="Histidine kinase-like ATPase, C-terminal domain"/>
    <property type="match status" value="1"/>
</dbReference>
<dbReference type="SUPFAM" id="SSF55874">
    <property type="entry name" value="ATPase domain of HSP90 chaperone/DNA topoisomerase II/histidine kinase"/>
    <property type="match status" value="1"/>
</dbReference>
<feature type="coiled-coil region" evidence="10">
    <location>
        <begin position="377"/>
        <end position="407"/>
    </location>
</feature>
<comment type="catalytic activity">
    <reaction evidence="1">
        <text>ATP + protein L-histidine = ADP + protein N-phospho-L-histidine.</text>
        <dbReference type="EC" id="2.7.13.3"/>
    </reaction>
</comment>
<keyword evidence="4" id="KW-0808">Transferase</keyword>
<dbReference type="PANTHER" id="PTHR43065:SF42">
    <property type="entry name" value="TWO-COMPONENT SENSOR PPRA"/>
    <property type="match status" value="1"/>
</dbReference>
<feature type="domain" description="Response regulatory" evidence="14">
    <location>
        <begin position="651"/>
        <end position="771"/>
    </location>
</feature>
<feature type="region of interest" description="Disordered" evidence="11">
    <location>
        <begin position="776"/>
        <end position="798"/>
    </location>
</feature>
<dbReference type="InterPro" id="IPR000700">
    <property type="entry name" value="PAS-assoc_C"/>
</dbReference>
<keyword evidence="5" id="KW-0547">Nucleotide-binding</keyword>
<keyword evidence="7 17" id="KW-0067">ATP-binding</keyword>
<dbReference type="PROSITE" id="PS50109">
    <property type="entry name" value="HIS_KIN"/>
    <property type="match status" value="1"/>
</dbReference>
<feature type="modified residue" description="4-aspartylphosphate" evidence="9">
    <location>
        <position position="705"/>
    </location>
</feature>
<dbReference type="GO" id="GO:0000155">
    <property type="term" value="F:phosphorelay sensor kinase activity"/>
    <property type="evidence" value="ECO:0007669"/>
    <property type="project" value="InterPro"/>
</dbReference>
<accession>A0AA96GFA7</accession>
<dbReference type="InterPro" id="IPR036890">
    <property type="entry name" value="HATPase_C_sf"/>
</dbReference>
<dbReference type="Gene3D" id="1.10.287.130">
    <property type="match status" value="1"/>
</dbReference>
<dbReference type="InterPro" id="IPR000014">
    <property type="entry name" value="PAS"/>
</dbReference>
<dbReference type="InterPro" id="IPR003594">
    <property type="entry name" value="HATPase_dom"/>
</dbReference>
<keyword evidence="3 9" id="KW-0597">Phosphoprotein</keyword>
<dbReference type="EC" id="2.7.13.3" evidence="2"/>
<keyword evidence="18" id="KW-1185">Reference proteome</keyword>
<sequence>MRSLGTPSSSHSFIELRRQQVHQLFSLVPMAILASIINCGLVAFILLDVIPTKIVSGWIIGIVGINVLWSGLVLAYRRASKPLAHPRTWLAWFVAGNGASGLIWGMAGIALYPPSSPSHQMFLALVLGGMAAGSTAVHAAYFPAFLAYSLPTTLPLTYQFFAQGDPPHQAVGIMGFTFLAVITVTAYRNFFLVKNTLTLEKENFQLIHQLEQAHSQAETLNRSLSQEIQTRKEIEKELLHHKDHLESLVGIRTADLQKSEARYRMVVEKISDVIWVMDLEASRFSYISPSLERLLGYSGYALNTLSPETILTPASMVTLREAIQHERAHHQSPTHEPNQSFLLILEHQHHNGSSVWAEVRGSLLLDKNNLPIGITGVTRDVTERKQIEEEKQRLEAQLLRSQKLESVGNLAGGIAHDFNNFLTTILGNITLTKQILPFSKERQSYLERAERAALHAKHLTHQLLTFSKGGDPIKKPVALSELMKESSELALSGSSLICQTWADPNLWIVEADPGQINQVMQNLLMNAIHAMPHGGSITIRAENIQLSDPDVRSPLPLSAGPYVKVSITDEGIGIAEDHLPKIFEPYFTTKSAGQGLGLASTYAIIKKHAGHVTVESQVGGGTTFTLYFPASPQATSSPKSLNLGIRRGQGKILVMDDEESIRVMAREMLSHCGYEVMIAKDGEEAVALYQEAMETQTPFLLVILDLTVPGKLGGMGTLARLQKLDSQVKALVSSGYSNDPIMANYASHGFVGVITKPYSLIELSNMVHQRLWRQSPLATGQTPSGPPGRMSSISPSSH</sequence>
<dbReference type="PROSITE" id="PS50110">
    <property type="entry name" value="RESPONSE_REGULATORY"/>
    <property type="match status" value="1"/>
</dbReference>
<dbReference type="PROSITE" id="PS50112">
    <property type="entry name" value="PAS"/>
    <property type="match status" value="1"/>
</dbReference>
<keyword evidence="12" id="KW-0812">Transmembrane</keyword>
<protein>
    <recommendedName>
        <fullName evidence="2">histidine kinase</fullName>
        <ecNumber evidence="2">2.7.13.3</ecNumber>
    </recommendedName>
</protein>
<dbReference type="PRINTS" id="PR00344">
    <property type="entry name" value="BCTRLSENSOR"/>
</dbReference>
<dbReference type="InterPro" id="IPR013767">
    <property type="entry name" value="PAS_fold"/>
</dbReference>
<evidence type="ECO:0000313" key="17">
    <source>
        <dbReference type="EMBL" id="WNM60651.1"/>
    </source>
</evidence>
<gene>
    <name evidence="17" type="ORF">PQG83_12875</name>
</gene>
<dbReference type="CDD" id="cd00082">
    <property type="entry name" value="HisKA"/>
    <property type="match status" value="1"/>
</dbReference>
<feature type="transmembrane region" description="Helical" evidence="12">
    <location>
        <begin position="170"/>
        <end position="191"/>
    </location>
</feature>
<keyword evidence="6" id="KW-0418">Kinase</keyword>
<feature type="transmembrane region" description="Helical" evidence="12">
    <location>
        <begin position="124"/>
        <end position="150"/>
    </location>
</feature>
<dbReference type="Pfam" id="PF02518">
    <property type="entry name" value="HATPase_c"/>
    <property type="match status" value="1"/>
</dbReference>
<name>A0AA96GFA7_9BACT</name>
<dbReference type="Pfam" id="PF00989">
    <property type="entry name" value="PAS"/>
    <property type="match status" value="1"/>
</dbReference>
<dbReference type="EMBL" id="CP116968">
    <property type="protein sequence ID" value="WNM60651.1"/>
    <property type="molecule type" value="Genomic_DNA"/>
</dbReference>
<dbReference type="PANTHER" id="PTHR43065">
    <property type="entry name" value="SENSOR HISTIDINE KINASE"/>
    <property type="match status" value="1"/>
</dbReference>
<keyword evidence="10" id="KW-0175">Coiled coil</keyword>
<dbReference type="InterPro" id="IPR001789">
    <property type="entry name" value="Sig_transdc_resp-reg_receiver"/>
</dbReference>
<dbReference type="SUPFAM" id="SSF55785">
    <property type="entry name" value="PYP-like sensor domain (PAS domain)"/>
    <property type="match status" value="1"/>
</dbReference>
<evidence type="ECO:0000256" key="4">
    <source>
        <dbReference type="ARBA" id="ARBA00022679"/>
    </source>
</evidence>